<dbReference type="PIRSF" id="PIRSF004929">
    <property type="entry name" value="UCP004929"/>
    <property type="match status" value="1"/>
</dbReference>
<keyword evidence="2" id="KW-1185">Reference proteome</keyword>
<name>A0A165ZJG0_9EURY</name>
<organism evidence="1 2">
    <name type="scientific">Methanobrevibacter curvatus</name>
    <dbReference type="NCBI Taxonomy" id="49547"/>
    <lineage>
        <taxon>Archaea</taxon>
        <taxon>Methanobacteriati</taxon>
        <taxon>Methanobacteriota</taxon>
        <taxon>Methanomada group</taxon>
        <taxon>Methanobacteria</taxon>
        <taxon>Methanobacteriales</taxon>
        <taxon>Methanobacteriaceae</taxon>
        <taxon>Methanobrevibacter</taxon>
    </lineage>
</organism>
<dbReference type="STRING" id="49547.MBCUR_16560"/>
<evidence type="ECO:0000313" key="1">
    <source>
        <dbReference type="EMBL" id="KZX10806.1"/>
    </source>
</evidence>
<protein>
    <recommendedName>
        <fullName evidence="3">Methanogenesis marker protein 8</fullName>
    </recommendedName>
</protein>
<dbReference type="EMBL" id="LWMV01000202">
    <property type="protein sequence ID" value="KZX10806.1"/>
    <property type="molecule type" value="Genomic_DNA"/>
</dbReference>
<dbReference type="Pfam" id="PF09872">
    <property type="entry name" value="DUF2099"/>
    <property type="match status" value="1"/>
</dbReference>
<accession>A0A165ZJG0</accession>
<evidence type="ECO:0008006" key="3">
    <source>
        <dbReference type="Google" id="ProtNLM"/>
    </source>
</evidence>
<dbReference type="OrthoDB" id="358516at2157"/>
<dbReference type="RefSeq" id="WP_067092442.1">
    <property type="nucleotide sequence ID" value="NZ_LWMV01000202.1"/>
</dbReference>
<reference evidence="1 2" key="1">
    <citation type="submission" date="2016-04" db="EMBL/GenBank/DDBJ databases">
        <title>Genome sequence of Methanobrevibacter curvatus DSM 11111.</title>
        <authorList>
            <person name="Poehlein A."/>
            <person name="Seedorf H."/>
            <person name="Daniel R."/>
        </authorList>
    </citation>
    <scope>NUCLEOTIDE SEQUENCE [LARGE SCALE GENOMIC DNA]</scope>
    <source>
        <strain evidence="1 2">DSM 11111</strain>
    </source>
</reference>
<dbReference type="NCBIfam" id="TIGR03275">
    <property type="entry name" value="methan_mark_8"/>
    <property type="match status" value="1"/>
</dbReference>
<dbReference type="InterPro" id="IPR009181">
    <property type="entry name" value="Methan_mark_8"/>
</dbReference>
<sequence>MDEHIIEAMGKAKVIIRDGKVVEVGEPQIEYCPLFHKYRGIEEITKETIKENMEFRINSFGMCTPSREVEIADLLSFGVSETLSTLLKEEIIDCVVMVCDGCGTVLVKEPEKAQGIGGRVSGYVKTSPIPEIIENVGKENVLNPKTAEINQIAGLSLAIKKGYKSIAVTIASAEDGKKLREIEKENKDIEVYIFSVHSSGINNTEAEDLSKYCDVSTGCASKCMRDKGENNAIFKVGESIPIFAFTENGKFFLEKRLEKIGKKEKKKDPKIPKPLI</sequence>
<dbReference type="AlphaFoldDB" id="A0A165ZJG0"/>
<proteinExistence type="predicted"/>
<dbReference type="Proteomes" id="UP000077245">
    <property type="component" value="Unassembled WGS sequence"/>
</dbReference>
<gene>
    <name evidence="1" type="ORF">MBCUR_16560</name>
</gene>
<dbReference type="PATRIC" id="fig|49547.3.peg.1764"/>
<comment type="caution">
    <text evidence="1">The sequence shown here is derived from an EMBL/GenBank/DDBJ whole genome shotgun (WGS) entry which is preliminary data.</text>
</comment>
<evidence type="ECO:0000313" key="2">
    <source>
        <dbReference type="Proteomes" id="UP000077245"/>
    </source>
</evidence>